<dbReference type="PRINTS" id="PR00081">
    <property type="entry name" value="GDHRDH"/>
</dbReference>
<protein>
    <submittedName>
        <fullName evidence="4">3-oxoacyl-ACP reductase FabG</fullName>
    </submittedName>
</protein>
<dbReference type="InterPro" id="IPR011285">
    <property type="entry name" value="FabG-rel"/>
</dbReference>
<name>A0A2W5T7J1_9BACT</name>
<dbReference type="InterPro" id="IPR002347">
    <property type="entry name" value="SDR_fam"/>
</dbReference>
<sequence>MRDTVLVTGSSRGIGRAIAVRAAKDGFDVVVHCRSRVDEAKEVMAEIDGLGVTSRLLVFDVADRAKAREVLEADIKAHGAYYGVVCNAGIARDTAFPAMTGEEWDSVIHTNLDAVYNVLQPLVMPLVQRRKPGRIVTISSVSGVLGNRGQVNYSAAKAGIIGATKALALELARKNITVNCVAPGLIETEMVSQEVLDHALELIPVRRMGKPDEVAAAVSFLLSPGASYVTRQVISVNGGLG</sequence>
<evidence type="ECO:0000313" key="4">
    <source>
        <dbReference type="EMBL" id="PZR08933.1"/>
    </source>
</evidence>
<evidence type="ECO:0000259" key="3">
    <source>
        <dbReference type="SMART" id="SM00822"/>
    </source>
</evidence>
<keyword evidence="2" id="KW-0560">Oxidoreductase</keyword>
<reference evidence="4 5" key="1">
    <citation type="submission" date="2017-08" db="EMBL/GenBank/DDBJ databases">
        <title>Infants hospitalized years apart are colonized by the same room-sourced microbial strains.</title>
        <authorList>
            <person name="Brooks B."/>
            <person name="Olm M.R."/>
            <person name="Firek B.A."/>
            <person name="Baker R."/>
            <person name="Thomas B.C."/>
            <person name="Morowitz M.J."/>
            <person name="Banfield J.F."/>
        </authorList>
    </citation>
    <scope>NUCLEOTIDE SEQUENCE [LARGE SCALE GENOMIC DNA]</scope>
    <source>
        <strain evidence="4">S2_003_000_R2_14</strain>
    </source>
</reference>
<feature type="domain" description="Ketoreductase" evidence="3">
    <location>
        <begin position="3"/>
        <end position="189"/>
    </location>
</feature>
<dbReference type="CDD" id="cd05333">
    <property type="entry name" value="BKR_SDR_c"/>
    <property type="match status" value="1"/>
</dbReference>
<dbReference type="Gene3D" id="3.40.50.720">
    <property type="entry name" value="NAD(P)-binding Rossmann-like Domain"/>
    <property type="match status" value="1"/>
</dbReference>
<dbReference type="SMART" id="SM00822">
    <property type="entry name" value="PKS_KR"/>
    <property type="match status" value="1"/>
</dbReference>
<evidence type="ECO:0000313" key="5">
    <source>
        <dbReference type="Proteomes" id="UP000249061"/>
    </source>
</evidence>
<comment type="caution">
    <text evidence="4">The sequence shown here is derived from an EMBL/GenBank/DDBJ whole genome shotgun (WGS) entry which is preliminary data.</text>
</comment>
<dbReference type="AlphaFoldDB" id="A0A2W5T7J1"/>
<accession>A0A2W5T7J1</accession>
<evidence type="ECO:0000256" key="2">
    <source>
        <dbReference type="ARBA" id="ARBA00023002"/>
    </source>
</evidence>
<dbReference type="PANTHER" id="PTHR42879:SF2">
    <property type="entry name" value="3-OXOACYL-[ACYL-CARRIER-PROTEIN] REDUCTASE FABG"/>
    <property type="match status" value="1"/>
</dbReference>
<dbReference type="EMBL" id="QFQP01000023">
    <property type="protein sequence ID" value="PZR08933.1"/>
    <property type="molecule type" value="Genomic_DNA"/>
</dbReference>
<dbReference type="FunFam" id="3.40.50.720:FF:000173">
    <property type="entry name" value="3-oxoacyl-[acyl-carrier protein] reductase"/>
    <property type="match status" value="1"/>
</dbReference>
<dbReference type="InterPro" id="IPR036291">
    <property type="entry name" value="NAD(P)-bd_dom_sf"/>
</dbReference>
<proteinExistence type="inferred from homology"/>
<dbReference type="InterPro" id="IPR057326">
    <property type="entry name" value="KR_dom"/>
</dbReference>
<dbReference type="PRINTS" id="PR00080">
    <property type="entry name" value="SDRFAMILY"/>
</dbReference>
<dbReference type="InterPro" id="IPR050259">
    <property type="entry name" value="SDR"/>
</dbReference>
<dbReference type="GO" id="GO:0016491">
    <property type="term" value="F:oxidoreductase activity"/>
    <property type="evidence" value="ECO:0007669"/>
    <property type="project" value="UniProtKB-KW"/>
</dbReference>
<dbReference type="Proteomes" id="UP000249061">
    <property type="component" value="Unassembled WGS sequence"/>
</dbReference>
<gene>
    <name evidence="4" type="ORF">DI536_23910</name>
</gene>
<dbReference type="PANTHER" id="PTHR42879">
    <property type="entry name" value="3-OXOACYL-(ACYL-CARRIER-PROTEIN) REDUCTASE"/>
    <property type="match status" value="1"/>
</dbReference>
<dbReference type="NCBIfam" id="NF009466">
    <property type="entry name" value="PRK12826.1-2"/>
    <property type="match status" value="1"/>
</dbReference>
<dbReference type="SUPFAM" id="SSF51735">
    <property type="entry name" value="NAD(P)-binding Rossmann-fold domains"/>
    <property type="match status" value="1"/>
</dbReference>
<organism evidence="4 5">
    <name type="scientific">Archangium gephyra</name>
    <dbReference type="NCBI Taxonomy" id="48"/>
    <lineage>
        <taxon>Bacteria</taxon>
        <taxon>Pseudomonadati</taxon>
        <taxon>Myxococcota</taxon>
        <taxon>Myxococcia</taxon>
        <taxon>Myxococcales</taxon>
        <taxon>Cystobacterineae</taxon>
        <taxon>Archangiaceae</taxon>
        <taxon>Archangium</taxon>
    </lineage>
</organism>
<dbReference type="Pfam" id="PF13561">
    <property type="entry name" value="adh_short_C2"/>
    <property type="match status" value="1"/>
</dbReference>
<dbReference type="NCBIfam" id="NF004200">
    <property type="entry name" value="PRK05653.1-5"/>
    <property type="match status" value="1"/>
</dbReference>
<comment type="similarity">
    <text evidence="1">Belongs to the short-chain dehydrogenases/reductases (SDR) family.</text>
</comment>
<evidence type="ECO:0000256" key="1">
    <source>
        <dbReference type="ARBA" id="ARBA00006484"/>
    </source>
</evidence>
<dbReference type="NCBIfam" id="TIGR01831">
    <property type="entry name" value="fabG_rel"/>
    <property type="match status" value="1"/>
</dbReference>